<gene>
    <name evidence="3" type="ORF">BJY20_003106</name>
</gene>
<proteinExistence type="predicted"/>
<dbReference type="PROSITE" id="PS51318">
    <property type="entry name" value="TAT"/>
    <property type="match status" value="1"/>
</dbReference>
<comment type="caution">
    <text evidence="3">The sequence shown here is derived from an EMBL/GenBank/DDBJ whole genome shotgun (WGS) entry which is preliminary data.</text>
</comment>
<feature type="signal peptide" evidence="2">
    <location>
        <begin position="1"/>
        <end position="24"/>
    </location>
</feature>
<feature type="compositionally biased region" description="Low complexity" evidence="1">
    <location>
        <begin position="25"/>
        <end position="74"/>
    </location>
</feature>
<reference evidence="3 4" key="1">
    <citation type="submission" date="2020-07" db="EMBL/GenBank/DDBJ databases">
        <title>Sequencing the genomes of 1000 actinobacteria strains.</title>
        <authorList>
            <person name="Klenk H.-P."/>
        </authorList>
    </citation>
    <scope>NUCLEOTIDE SEQUENCE [LARGE SCALE GENOMIC DNA]</scope>
    <source>
        <strain evidence="3 4">DSM 26154</strain>
    </source>
</reference>
<feature type="chain" id="PRO_5038842264" evidence="2">
    <location>
        <begin position="25"/>
        <end position="125"/>
    </location>
</feature>
<evidence type="ECO:0000313" key="4">
    <source>
        <dbReference type="Proteomes" id="UP000554054"/>
    </source>
</evidence>
<keyword evidence="4" id="KW-1185">Reference proteome</keyword>
<dbReference type="Proteomes" id="UP000554054">
    <property type="component" value="Unassembled WGS sequence"/>
</dbReference>
<dbReference type="EMBL" id="JACCAE010000001">
    <property type="protein sequence ID" value="NYF99714.1"/>
    <property type="molecule type" value="Genomic_DNA"/>
</dbReference>
<dbReference type="PROSITE" id="PS51257">
    <property type="entry name" value="PROKAR_LIPOPROTEIN"/>
    <property type="match status" value="1"/>
</dbReference>
<dbReference type="InterPro" id="IPR006311">
    <property type="entry name" value="TAT_signal"/>
</dbReference>
<dbReference type="AlphaFoldDB" id="A0A852VZV8"/>
<feature type="non-terminal residue" evidence="3">
    <location>
        <position position="125"/>
    </location>
</feature>
<keyword evidence="2" id="KW-0732">Signal</keyword>
<evidence type="ECO:0000256" key="2">
    <source>
        <dbReference type="SAM" id="SignalP"/>
    </source>
</evidence>
<organism evidence="3 4">
    <name type="scientific">Janibacter cremeus</name>
    <dbReference type="NCBI Taxonomy" id="1285192"/>
    <lineage>
        <taxon>Bacteria</taxon>
        <taxon>Bacillati</taxon>
        <taxon>Actinomycetota</taxon>
        <taxon>Actinomycetes</taxon>
        <taxon>Micrococcales</taxon>
        <taxon>Intrasporangiaceae</taxon>
        <taxon>Janibacter</taxon>
    </lineage>
</organism>
<feature type="region of interest" description="Disordered" evidence="1">
    <location>
        <begin position="25"/>
        <end position="96"/>
    </location>
</feature>
<name>A0A852VZV8_9MICO</name>
<protein>
    <submittedName>
        <fullName evidence="3">Uncharacterized protein</fullName>
    </submittedName>
</protein>
<sequence length="125" mass="12304">MTSPRTTRSLIRLAAAGSAALLLAGCGSSGDSGDADESSTSAASATSSTSASTTSQAPSESSSTSTSSAAQEPTVTLDAPDSGQHKPTIHKGQGDAVIAIRHHPAGAPVRAVIVNKGAQDFDVEV</sequence>
<evidence type="ECO:0000256" key="1">
    <source>
        <dbReference type="SAM" id="MobiDB-lite"/>
    </source>
</evidence>
<evidence type="ECO:0000313" key="3">
    <source>
        <dbReference type="EMBL" id="NYF99714.1"/>
    </source>
</evidence>
<accession>A0A852VZV8</accession>